<dbReference type="PANTHER" id="PTHR36933">
    <property type="entry name" value="SLL0788 PROTEIN"/>
    <property type="match status" value="1"/>
</dbReference>
<dbReference type="InterPro" id="IPR012347">
    <property type="entry name" value="Ferritin-like"/>
</dbReference>
<name>A0ABQ1UYW8_9NOCA</name>
<protein>
    <submittedName>
        <fullName evidence="4">DUF305 domain-containing protein</fullName>
    </submittedName>
</protein>
<accession>A0ABQ1UYW8</accession>
<keyword evidence="2" id="KW-1133">Transmembrane helix</keyword>
<keyword evidence="2" id="KW-0472">Membrane</keyword>
<dbReference type="EMBL" id="BMCS01000002">
    <property type="protein sequence ID" value="GGF30831.1"/>
    <property type="molecule type" value="Genomic_DNA"/>
</dbReference>
<feature type="transmembrane region" description="Helical" evidence="2">
    <location>
        <begin position="27"/>
        <end position="49"/>
    </location>
</feature>
<dbReference type="Proteomes" id="UP000632454">
    <property type="component" value="Unassembled WGS sequence"/>
</dbReference>
<organism evidence="4 5">
    <name type="scientific">Williamsia phyllosphaerae</name>
    <dbReference type="NCBI Taxonomy" id="885042"/>
    <lineage>
        <taxon>Bacteria</taxon>
        <taxon>Bacillati</taxon>
        <taxon>Actinomycetota</taxon>
        <taxon>Actinomycetes</taxon>
        <taxon>Mycobacteriales</taxon>
        <taxon>Nocardiaceae</taxon>
        <taxon>Williamsia</taxon>
    </lineage>
</organism>
<keyword evidence="2" id="KW-0812">Transmembrane</keyword>
<reference evidence="5" key="1">
    <citation type="journal article" date="2019" name="Int. J. Syst. Evol. Microbiol.">
        <title>The Global Catalogue of Microorganisms (GCM) 10K type strain sequencing project: providing services to taxonomists for standard genome sequencing and annotation.</title>
        <authorList>
            <consortium name="The Broad Institute Genomics Platform"/>
            <consortium name="The Broad Institute Genome Sequencing Center for Infectious Disease"/>
            <person name="Wu L."/>
            <person name="Ma J."/>
        </authorList>
    </citation>
    <scope>NUCLEOTIDE SEQUENCE [LARGE SCALE GENOMIC DNA]</scope>
    <source>
        <strain evidence="5">CCM 7855</strain>
    </source>
</reference>
<dbReference type="InterPro" id="IPR005183">
    <property type="entry name" value="DUF305_CopM-like"/>
</dbReference>
<sequence>MSTDASTDRMPSDAPERSDRRSLQRQLPALLVLGAVAMLLVGVAIGLMIRGDGGGTDRPAADSAAVGFAQDMSTHHAQGVAMAKVALTQAQSPEVRALAYDILTQQTNQIGQMQSWLTRWDRPMDNPGTAMAWMSADGHDHSGSMGQMTAMQMTAGNGVTTPLMPGMATASDMARLQSLRGDAVDVDFLQLMLRHHRGGLPMMEYAVDKDHVSEPYVRELAQQMINIQTNEADTLAKMLAERGAAQLPMN</sequence>
<evidence type="ECO:0000259" key="3">
    <source>
        <dbReference type="Pfam" id="PF03713"/>
    </source>
</evidence>
<evidence type="ECO:0000256" key="2">
    <source>
        <dbReference type="SAM" id="Phobius"/>
    </source>
</evidence>
<dbReference type="Pfam" id="PF03713">
    <property type="entry name" value="DUF305"/>
    <property type="match status" value="1"/>
</dbReference>
<evidence type="ECO:0000256" key="1">
    <source>
        <dbReference type="SAM" id="MobiDB-lite"/>
    </source>
</evidence>
<feature type="domain" description="DUF305" evidence="3">
    <location>
        <begin position="66"/>
        <end position="239"/>
    </location>
</feature>
<dbReference type="Gene3D" id="1.20.1260.10">
    <property type="match status" value="1"/>
</dbReference>
<comment type="caution">
    <text evidence="4">The sequence shown here is derived from an EMBL/GenBank/DDBJ whole genome shotgun (WGS) entry which is preliminary data.</text>
</comment>
<keyword evidence="5" id="KW-1185">Reference proteome</keyword>
<dbReference type="PANTHER" id="PTHR36933:SF1">
    <property type="entry name" value="SLL0788 PROTEIN"/>
    <property type="match status" value="1"/>
</dbReference>
<proteinExistence type="predicted"/>
<feature type="region of interest" description="Disordered" evidence="1">
    <location>
        <begin position="1"/>
        <end position="22"/>
    </location>
</feature>
<dbReference type="RefSeq" id="WP_229705185.1">
    <property type="nucleotide sequence ID" value="NZ_BMCS01000002.1"/>
</dbReference>
<evidence type="ECO:0000313" key="4">
    <source>
        <dbReference type="EMBL" id="GGF30831.1"/>
    </source>
</evidence>
<evidence type="ECO:0000313" key="5">
    <source>
        <dbReference type="Proteomes" id="UP000632454"/>
    </source>
</evidence>
<gene>
    <name evidence="4" type="ORF">GCM10007298_28370</name>
</gene>